<protein>
    <submittedName>
        <fullName evidence="1">Unannotated protein</fullName>
    </submittedName>
</protein>
<organism evidence="1">
    <name type="scientific">freshwater metagenome</name>
    <dbReference type="NCBI Taxonomy" id="449393"/>
    <lineage>
        <taxon>unclassified sequences</taxon>
        <taxon>metagenomes</taxon>
        <taxon>ecological metagenomes</taxon>
    </lineage>
</organism>
<name>A0A6J6C3T5_9ZZZZ</name>
<gene>
    <name evidence="1" type="ORF">UFOPK1506_00111</name>
</gene>
<dbReference type="EMBL" id="CAEZSV010000010">
    <property type="protein sequence ID" value="CAB4546011.1"/>
    <property type="molecule type" value="Genomic_DNA"/>
</dbReference>
<reference evidence="1" key="1">
    <citation type="submission" date="2020-05" db="EMBL/GenBank/DDBJ databases">
        <authorList>
            <person name="Chiriac C."/>
            <person name="Salcher M."/>
            <person name="Ghai R."/>
            <person name="Kavagutti S V."/>
        </authorList>
    </citation>
    <scope>NUCLEOTIDE SEQUENCE</scope>
</reference>
<dbReference type="AlphaFoldDB" id="A0A6J6C3T5"/>
<sequence>MYLSKGFVGGQATRPREIRPYSAGHLIREIFGFSWGKPFRFCRFLAQVSCWPLLFKHVLNAPH</sequence>
<accession>A0A6J6C3T5</accession>
<evidence type="ECO:0000313" key="1">
    <source>
        <dbReference type="EMBL" id="CAB4546011.1"/>
    </source>
</evidence>
<proteinExistence type="predicted"/>